<keyword evidence="2" id="KW-0479">Metal-binding</keyword>
<evidence type="ECO:0000256" key="2">
    <source>
        <dbReference type="ARBA" id="ARBA00022723"/>
    </source>
</evidence>
<dbReference type="CDD" id="cd00067">
    <property type="entry name" value="GAL4"/>
    <property type="match status" value="1"/>
</dbReference>
<dbReference type="OrthoDB" id="3989227at2759"/>
<evidence type="ECO:0000313" key="7">
    <source>
        <dbReference type="Proteomes" id="UP000054516"/>
    </source>
</evidence>
<keyword evidence="3" id="KW-0539">Nucleus</keyword>
<evidence type="ECO:0000259" key="5">
    <source>
        <dbReference type="PROSITE" id="PS50048"/>
    </source>
</evidence>
<evidence type="ECO:0000256" key="4">
    <source>
        <dbReference type="SAM" id="MobiDB-lite"/>
    </source>
</evidence>
<dbReference type="PROSITE" id="PS50048">
    <property type="entry name" value="ZN2_CY6_FUNGAL_2"/>
    <property type="match status" value="1"/>
</dbReference>
<dbReference type="GO" id="GO:0008270">
    <property type="term" value="F:zinc ion binding"/>
    <property type="evidence" value="ECO:0007669"/>
    <property type="project" value="InterPro"/>
</dbReference>
<dbReference type="EMBL" id="DF977487">
    <property type="protein sequence ID" value="GAP90210.1"/>
    <property type="molecule type" value="Genomic_DNA"/>
</dbReference>
<feature type="compositionally biased region" description="Low complexity" evidence="4">
    <location>
        <begin position="158"/>
        <end position="168"/>
    </location>
</feature>
<keyword evidence="7" id="KW-1185">Reference proteome</keyword>
<dbReference type="PROSITE" id="PS00463">
    <property type="entry name" value="ZN2_CY6_FUNGAL_1"/>
    <property type="match status" value="1"/>
</dbReference>
<dbReference type="STRING" id="77044.A0A1W2TP98"/>
<dbReference type="GO" id="GO:0003677">
    <property type="term" value="F:DNA binding"/>
    <property type="evidence" value="ECO:0007669"/>
    <property type="project" value="InterPro"/>
</dbReference>
<evidence type="ECO:0000313" key="6">
    <source>
        <dbReference type="EMBL" id="GAP90210.1"/>
    </source>
</evidence>
<dbReference type="CDD" id="cd12148">
    <property type="entry name" value="fungal_TF_MHR"/>
    <property type="match status" value="1"/>
</dbReference>
<feature type="region of interest" description="Disordered" evidence="4">
    <location>
        <begin position="233"/>
        <end position="258"/>
    </location>
</feature>
<dbReference type="InterPro" id="IPR036864">
    <property type="entry name" value="Zn2-C6_fun-type_DNA-bd_sf"/>
</dbReference>
<dbReference type="SUPFAM" id="SSF57701">
    <property type="entry name" value="Zn2/Cys6 DNA-binding domain"/>
    <property type="match status" value="1"/>
</dbReference>
<feature type="compositionally biased region" description="Basic and acidic residues" evidence="4">
    <location>
        <begin position="169"/>
        <end position="181"/>
    </location>
</feature>
<dbReference type="Pfam" id="PF04082">
    <property type="entry name" value="Fungal_trans"/>
    <property type="match status" value="1"/>
</dbReference>
<accession>A0A1W2TP98</accession>
<dbReference type="Pfam" id="PF00172">
    <property type="entry name" value="Zn_clus"/>
    <property type="match status" value="1"/>
</dbReference>
<dbReference type="PANTHER" id="PTHR31001:SF50">
    <property type="entry name" value="ZN(II)2CYS6 TRANSCRIPTION FACTOR (EUROFUNG)"/>
    <property type="match status" value="1"/>
</dbReference>
<dbReference type="InterPro" id="IPR001138">
    <property type="entry name" value="Zn2Cys6_DnaBD"/>
</dbReference>
<protein>
    <submittedName>
        <fullName evidence="6">Putative transcription fungi</fullName>
    </submittedName>
</protein>
<feature type="compositionally biased region" description="Low complexity" evidence="4">
    <location>
        <begin position="32"/>
        <end position="41"/>
    </location>
</feature>
<comment type="subcellular location">
    <subcellularLocation>
        <location evidence="1">Nucleus</location>
    </subcellularLocation>
</comment>
<feature type="region of interest" description="Disordered" evidence="4">
    <location>
        <begin position="148"/>
        <end position="195"/>
    </location>
</feature>
<dbReference type="GO" id="GO:0000981">
    <property type="term" value="F:DNA-binding transcription factor activity, RNA polymerase II-specific"/>
    <property type="evidence" value="ECO:0007669"/>
    <property type="project" value="InterPro"/>
</dbReference>
<dbReference type="Proteomes" id="UP000054516">
    <property type="component" value="Unassembled WGS sequence"/>
</dbReference>
<name>A0A1W2TP98_ROSNE</name>
<dbReference type="Gene3D" id="4.10.240.10">
    <property type="entry name" value="Zn(2)-C6 fungal-type DNA-binding domain"/>
    <property type="match status" value="1"/>
</dbReference>
<reference evidence="6" key="1">
    <citation type="submission" date="2016-03" db="EMBL/GenBank/DDBJ databases">
        <title>Draft genome sequence of Rosellinia necatrix.</title>
        <authorList>
            <person name="Kanematsu S."/>
        </authorList>
    </citation>
    <scope>NUCLEOTIDE SEQUENCE [LARGE SCALE GENOMIC DNA]</scope>
    <source>
        <strain evidence="6">W97</strain>
    </source>
</reference>
<dbReference type="SMART" id="SM00906">
    <property type="entry name" value="Fungal_trans"/>
    <property type="match status" value="1"/>
</dbReference>
<feature type="compositionally biased region" description="Acidic residues" evidence="4">
    <location>
        <begin position="236"/>
        <end position="246"/>
    </location>
</feature>
<sequence>MAEKVASSPADDGIRYDGSGASPSEAEKHAKTSSSSSAVAALGLPTPSLPTSTVAPAQPKPRSCVVCRSRKVRCDKKSPCSNCRRAGTPCVVPSADRPPRWARRLERLAHGAAADEGPAHVADSPTTAQVMERLRNLEGVVKDLSKQLEQAHAQAANPSAGHSPASSSSHDRDRDRDRDHQQPAQPATGTGNIQAHFGRLVLNDASRSRYVSSGFWSRVNDELDEIRIETQHLAEGDLDSSEDEEQSGTSPPTRELERTASERHAFLFRHNLNTSHPNLRELQPLPSQIPFLLDVFSERVNDIVKIVHMPTVNKLARRSMGSDITPPTPANEALLFSIYYAAVTSMEEDDVLINFGSTKTDLNLKYRLGLEHALARADFLNVPDLVLVQAFAIFLLLVRRHDSPRFVWMMTGLVIRMAQALGLQRDGTCFKHLTPFEVEIRRRVWYALCSLDVRASEDQGTDFTIQHGSFDTKLPLNINDSDISVNMEEPPIERHGITDMTLPIVSMEISIISRQMLFPGVSLEKQNHLIGTIYATLEERYLRFSTEPGDIACWVMIVIARLVSGKLTLFTHLPILFSTPGEHFSDAVRNKLLVAAIEVAELNHALNTNKACRQWRWVYQTYTHWHAIIYILLDICRRPWSPIIERAWIALHSPWLIPTISKLDKGLRTWVPFRKLTWKARKHREAELERLRGDPSAARQLEMNDRGIPVPSTVGHESSSAIADVFQERWRRLVGISEQSGGHTQKGEQPSPSFELLKSARSFPDSGHNSWNNVPETVTGPPVPHTSVTGMNRHEGSIPLSSYDVMALDQPLRTESQFNAVAETSSSWSGSHPGNDGLLGWFWEGSNPTIDTFTDVDIDTMDFNVNMDEAVDWHNWVESAKSMEADAHVGTSNPERRVN</sequence>
<dbReference type="AlphaFoldDB" id="A0A1W2TP98"/>
<feature type="region of interest" description="Disordered" evidence="4">
    <location>
        <begin position="1"/>
        <end position="61"/>
    </location>
</feature>
<dbReference type="OMA" id="FVWMMTG"/>
<dbReference type="InterPro" id="IPR007219">
    <property type="entry name" value="XnlR_reg_dom"/>
</dbReference>
<feature type="domain" description="Zn(2)-C6 fungal-type" evidence="5">
    <location>
        <begin position="63"/>
        <end position="92"/>
    </location>
</feature>
<evidence type="ECO:0000256" key="1">
    <source>
        <dbReference type="ARBA" id="ARBA00004123"/>
    </source>
</evidence>
<organism evidence="6">
    <name type="scientific">Rosellinia necatrix</name>
    <name type="common">White root-rot fungus</name>
    <dbReference type="NCBI Taxonomy" id="77044"/>
    <lineage>
        <taxon>Eukaryota</taxon>
        <taxon>Fungi</taxon>
        <taxon>Dikarya</taxon>
        <taxon>Ascomycota</taxon>
        <taxon>Pezizomycotina</taxon>
        <taxon>Sordariomycetes</taxon>
        <taxon>Xylariomycetidae</taxon>
        <taxon>Xylariales</taxon>
        <taxon>Xylariaceae</taxon>
        <taxon>Rosellinia</taxon>
    </lineage>
</organism>
<evidence type="ECO:0000256" key="3">
    <source>
        <dbReference type="ARBA" id="ARBA00023242"/>
    </source>
</evidence>
<dbReference type="PANTHER" id="PTHR31001">
    <property type="entry name" value="UNCHARACTERIZED TRANSCRIPTIONAL REGULATORY PROTEIN"/>
    <property type="match status" value="1"/>
</dbReference>
<dbReference type="SMART" id="SM00066">
    <property type="entry name" value="GAL4"/>
    <property type="match status" value="1"/>
</dbReference>
<dbReference type="GO" id="GO:0006351">
    <property type="term" value="P:DNA-templated transcription"/>
    <property type="evidence" value="ECO:0007669"/>
    <property type="project" value="InterPro"/>
</dbReference>
<dbReference type="GO" id="GO:0005634">
    <property type="term" value="C:nucleus"/>
    <property type="evidence" value="ECO:0007669"/>
    <property type="project" value="UniProtKB-SubCell"/>
</dbReference>
<gene>
    <name evidence="6" type="ORF">SAMD00023353_4200610</name>
</gene>
<dbReference type="InterPro" id="IPR050613">
    <property type="entry name" value="Sec_Metabolite_Reg"/>
</dbReference>
<proteinExistence type="predicted"/>